<accession>A0A7J6KSZ3</accession>
<feature type="non-terminal residue" evidence="1">
    <location>
        <position position="450"/>
    </location>
</feature>
<protein>
    <submittedName>
        <fullName evidence="1">Uncharacterized protein</fullName>
    </submittedName>
</protein>
<reference evidence="1 2" key="1">
    <citation type="submission" date="2020-04" db="EMBL/GenBank/DDBJ databases">
        <title>Perkinsus chesapeaki whole genome sequence.</title>
        <authorList>
            <person name="Bogema D.R."/>
        </authorList>
    </citation>
    <scope>NUCLEOTIDE SEQUENCE [LARGE SCALE GENOMIC DNA]</scope>
    <source>
        <strain evidence="1">ATCC PRA-425</strain>
    </source>
</reference>
<comment type="caution">
    <text evidence="1">The sequence shown here is derived from an EMBL/GenBank/DDBJ whole genome shotgun (WGS) entry which is preliminary data.</text>
</comment>
<dbReference type="EMBL" id="JAAPAO010001261">
    <property type="protein sequence ID" value="KAF4650425.1"/>
    <property type="molecule type" value="Genomic_DNA"/>
</dbReference>
<feature type="non-terminal residue" evidence="1">
    <location>
        <position position="1"/>
    </location>
</feature>
<sequence length="450" mass="48895">SALDASILGDELEAFQESTYSPVPRVFLTINSFVEQKHLSDKKWGVSNSAVVASNGVVETALFFDADKRRLVAAELPLCGTGSRREVPLVTSNAYVVDPMCSTIVKEGEAAEAPVEAICQHPNKLDVFATTNGQDVVVWCWHGDQPGGKQLHGELGLPEPSRVLQTRCVIPEMLGEVQGCIRLMTFLPHGNRVLLVTVVEVRNTLGDGGALRHILRLDEVLPQRSSQAGNHYKTRKPHHSVELRTAAVRVAVAATVGVEEFAMEGVESEDGSERQVVDVRQSLTNPFRVLVAGLSGRTLLVGGRNVLQIFEVVELPSSEKKEERRLRLIADCVKDYDDFEDIDVSDCLPVLPEQQRPSRASQEGMTIVDRYLVSCSSGQVVSLVASSQRQRSTNRSSAGPAKESLMLDVSKSSIVVTATEAATPHVRSIVCPWKSTQKGIPASSGGRVSR</sequence>
<evidence type="ECO:0000313" key="1">
    <source>
        <dbReference type="EMBL" id="KAF4650425.1"/>
    </source>
</evidence>
<dbReference type="Proteomes" id="UP000591131">
    <property type="component" value="Unassembled WGS sequence"/>
</dbReference>
<name>A0A7J6KSZ3_PERCH</name>
<organism evidence="1 2">
    <name type="scientific">Perkinsus chesapeaki</name>
    <name type="common">Clam parasite</name>
    <name type="synonym">Perkinsus andrewsi</name>
    <dbReference type="NCBI Taxonomy" id="330153"/>
    <lineage>
        <taxon>Eukaryota</taxon>
        <taxon>Sar</taxon>
        <taxon>Alveolata</taxon>
        <taxon>Perkinsozoa</taxon>
        <taxon>Perkinsea</taxon>
        <taxon>Perkinsida</taxon>
        <taxon>Perkinsidae</taxon>
        <taxon>Perkinsus</taxon>
    </lineage>
</organism>
<dbReference type="AlphaFoldDB" id="A0A7J6KSZ3"/>
<proteinExistence type="predicted"/>
<evidence type="ECO:0000313" key="2">
    <source>
        <dbReference type="Proteomes" id="UP000591131"/>
    </source>
</evidence>
<gene>
    <name evidence="1" type="ORF">FOL47_001167</name>
</gene>
<keyword evidence="2" id="KW-1185">Reference proteome</keyword>